<dbReference type="EMBL" id="WBZC01000015">
    <property type="protein sequence ID" value="KAB3535735.1"/>
    <property type="molecule type" value="Genomic_DNA"/>
</dbReference>
<dbReference type="OrthoDB" id="1050063at2"/>
<evidence type="ECO:0000313" key="1">
    <source>
        <dbReference type="EMBL" id="KAB3535735.1"/>
    </source>
</evidence>
<dbReference type="RefSeq" id="WP_151860582.1">
    <property type="nucleotide sequence ID" value="NZ_WBZC01000015.1"/>
</dbReference>
<reference evidence="1 2" key="1">
    <citation type="submission" date="2019-10" db="EMBL/GenBank/DDBJ databases">
        <title>Alkaliphilus serpentinus sp. nov. and Alkaliphilus pronyensis sp. nov., two novel anaerobic alkaliphilic species isolated from the serpentinized-hosted hydrothermal field of the Prony Bay (New Caledonia).</title>
        <authorList>
            <person name="Postec A."/>
        </authorList>
    </citation>
    <scope>NUCLEOTIDE SEQUENCE [LARGE SCALE GENOMIC DNA]</scope>
    <source>
        <strain evidence="1 2">LacV</strain>
    </source>
</reference>
<keyword evidence="2" id="KW-1185">Reference proteome</keyword>
<dbReference type="Proteomes" id="UP000432715">
    <property type="component" value="Unassembled WGS sequence"/>
</dbReference>
<proteinExistence type="predicted"/>
<name>A0A6I0FCR2_9FIRM</name>
<protein>
    <submittedName>
        <fullName evidence="1">DUF3788 family protein</fullName>
    </submittedName>
</protein>
<dbReference type="InterPro" id="IPR024265">
    <property type="entry name" value="DUF3788"/>
</dbReference>
<dbReference type="Pfam" id="PF12663">
    <property type="entry name" value="DUF3788"/>
    <property type="match status" value="1"/>
</dbReference>
<dbReference type="AlphaFoldDB" id="A0A6I0FCR2"/>
<gene>
    <name evidence="1" type="ORF">F8154_05395</name>
</gene>
<sequence>MEAVIHQLFCNPDIYPNEDVLKHALCKNYENYQTMLKIFDYHGLDCEWRYYNDGKAWLCKVVQNKRTIVWVSIWTDYIKTGFYFSPKHIYKVRELDISDVIKGQAPTEDKIKKFNEIVFEINDMSLLADLEKVIKLKIQCK</sequence>
<comment type="caution">
    <text evidence="1">The sequence shown here is derived from an EMBL/GenBank/DDBJ whole genome shotgun (WGS) entry which is preliminary data.</text>
</comment>
<evidence type="ECO:0000313" key="2">
    <source>
        <dbReference type="Proteomes" id="UP000432715"/>
    </source>
</evidence>
<organism evidence="1 2">
    <name type="scientific">Alkaliphilus pronyensis</name>
    <dbReference type="NCBI Taxonomy" id="1482732"/>
    <lineage>
        <taxon>Bacteria</taxon>
        <taxon>Bacillati</taxon>
        <taxon>Bacillota</taxon>
        <taxon>Clostridia</taxon>
        <taxon>Peptostreptococcales</taxon>
        <taxon>Natronincolaceae</taxon>
        <taxon>Alkaliphilus</taxon>
    </lineage>
</organism>
<accession>A0A6I0FCR2</accession>